<evidence type="ECO:0000313" key="1">
    <source>
        <dbReference type="EMBL" id="MBK1871586.1"/>
    </source>
</evidence>
<dbReference type="EMBL" id="JAENHL010000009">
    <property type="protein sequence ID" value="MBK1871586.1"/>
    <property type="molecule type" value="Genomic_DNA"/>
</dbReference>
<sequence>MAIHVEQFTRFDPKPEAHQGVTVRFEALQVPDETAMPDYMPDPDEGFQAQHKARLDDFVNGAWCYVGVVCRAHVNVIKGGHGVSFHIDSPGVWGVESDSDASYFAELQQEQQEEVKAMIEALRSEPILYVTVA</sequence>
<dbReference type="Proteomes" id="UP000616151">
    <property type="component" value="Unassembled WGS sequence"/>
</dbReference>
<reference evidence="1" key="1">
    <citation type="submission" date="2021-01" db="EMBL/GenBank/DDBJ databases">
        <authorList>
            <person name="Sun Q."/>
        </authorList>
    </citation>
    <scope>NUCLEOTIDE SEQUENCE</scope>
    <source>
        <strain evidence="1">YIM B02566</strain>
    </source>
</reference>
<evidence type="ECO:0000313" key="2">
    <source>
        <dbReference type="Proteomes" id="UP000616151"/>
    </source>
</evidence>
<protein>
    <submittedName>
        <fullName evidence="1">Uncharacterized protein</fullName>
    </submittedName>
</protein>
<name>A0ACC5RFV1_9HYPH</name>
<keyword evidence="2" id="KW-1185">Reference proteome</keyword>
<accession>A0ACC5RFV1</accession>
<proteinExistence type="predicted"/>
<comment type="caution">
    <text evidence="1">The sequence shown here is derived from an EMBL/GenBank/DDBJ whole genome shotgun (WGS) entry which is preliminary data.</text>
</comment>
<organism evidence="1 2">
    <name type="scientific">Taklimakanibacter albus</name>
    <dbReference type="NCBI Taxonomy" id="2800327"/>
    <lineage>
        <taxon>Bacteria</taxon>
        <taxon>Pseudomonadati</taxon>
        <taxon>Pseudomonadota</taxon>
        <taxon>Alphaproteobacteria</taxon>
        <taxon>Hyphomicrobiales</taxon>
        <taxon>Aestuariivirgaceae</taxon>
        <taxon>Taklimakanibacter</taxon>
    </lineage>
</organism>
<gene>
    <name evidence="1" type="ORF">JHL16_34790</name>
</gene>